<dbReference type="AlphaFoldDB" id="H3ZLM2"/>
<keyword evidence="1" id="KW-0812">Transmembrane</keyword>
<keyword evidence="3" id="KW-1185">Reference proteome</keyword>
<dbReference type="EMBL" id="CP006670">
    <property type="protein sequence ID" value="EHR79160.1"/>
    <property type="molecule type" value="Genomic_DNA"/>
</dbReference>
<dbReference type="HOGENOM" id="CLU_2353353_0_0_2"/>
<name>H3ZLM2_THELN</name>
<dbReference type="KEGG" id="tlt:OCC_01484"/>
<dbReference type="STRING" id="523849.OCC_01484"/>
<reference evidence="2 3" key="1">
    <citation type="journal article" date="2012" name="J. Bacteriol.">
        <title>Genome sequence of the model hyperthermophilic archaeon Thermococcus litoralis NS-C.</title>
        <authorList>
            <person name="Gardner A.F."/>
            <person name="Kumar S."/>
            <person name="Perler F.B."/>
        </authorList>
    </citation>
    <scope>NUCLEOTIDE SEQUENCE [LARGE SCALE GENOMIC DNA]</scope>
    <source>
        <strain evidence="3">ATCC 51850 / DSM 5473 / JCM 8560 / NS-C</strain>
    </source>
</reference>
<dbReference type="Pfam" id="PF01944">
    <property type="entry name" value="SpoIIM"/>
    <property type="match status" value="1"/>
</dbReference>
<proteinExistence type="predicted"/>
<accession>H3ZLM2</accession>
<protein>
    <submittedName>
        <fullName evidence="2">Uncharacterized protein</fullName>
    </submittedName>
</protein>
<dbReference type="InterPro" id="IPR002798">
    <property type="entry name" value="SpoIIM-like"/>
</dbReference>
<sequence length="96" mass="11141">MNFYTYFREAQNNSEGICIKHYFRDCYQSNDFVLANCWSTHPFLREFDNISFSFIFMTNLQTILLLSFGGTLTLGGMSFLNLVINGMNLGTIFYEA</sequence>
<dbReference type="Proteomes" id="UP000015502">
    <property type="component" value="Chromosome"/>
</dbReference>
<feature type="transmembrane region" description="Helical" evidence="1">
    <location>
        <begin position="63"/>
        <end position="84"/>
    </location>
</feature>
<keyword evidence="1" id="KW-1133">Transmembrane helix</keyword>
<organism evidence="2 3">
    <name type="scientific">Thermococcus litoralis (strain ATCC 51850 / DSM 5473 / JCM 8560 / NS-C)</name>
    <dbReference type="NCBI Taxonomy" id="523849"/>
    <lineage>
        <taxon>Archaea</taxon>
        <taxon>Methanobacteriati</taxon>
        <taxon>Methanobacteriota</taxon>
        <taxon>Thermococci</taxon>
        <taxon>Thermococcales</taxon>
        <taxon>Thermococcaceae</taxon>
        <taxon>Thermococcus</taxon>
    </lineage>
</organism>
<dbReference type="PaxDb" id="523849-OCC_01484"/>
<keyword evidence="1" id="KW-0472">Membrane</keyword>
<evidence type="ECO:0000313" key="2">
    <source>
        <dbReference type="EMBL" id="EHR79160.1"/>
    </source>
</evidence>
<evidence type="ECO:0000313" key="3">
    <source>
        <dbReference type="Proteomes" id="UP000015502"/>
    </source>
</evidence>
<gene>
    <name evidence="2" type="ORF">OCC_01484</name>
</gene>
<evidence type="ECO:0000256" key="1">
    <source>
        <dbReference type="SAM" id="Phobius"/>
    </source>
</evidence>